<protein>
    <submittedName>
        <fullName evidence="2">Uncharacterized protein</fullName>
    </submittedName>
</protein>
<dbReference type="AlphaFoldDB" id="A0A067P3B4"/>
<sequence length="201" mass="22552">MEASRVGGERHRGRFVLGGEEGEVEDFMKGGLGRWSGKVGEFVVVGVGVSIWCGDWRVWPWEECKVLITIGWEDLGGEMRPSNGVPVSNISRTRMHFLVPIKSSTLRSTTAFSFRVHIHVRTHFHEHIRPRIPLRATRNLQLTSRPFALSHFRLTVVASNSPPPCRPLGSSLAHTAASSRSDYPNLHDLNSTRPDSLRCFD</sequence>
<dbReference type="EMBL" id="KL197791">
    <property type="protein sequence ID" value="KDQ49274.1"/>
    <property type="molecule type" value="Genomic_DNA"/>
</dbReference>
<accession>A0A067P3B4</accession>
<evidence type="ECO:0000313" key="3">
    <source>
        <dbReference type="Proteomes" id="UP000027265"/>
    </source>
</evidence>
<dbReference type="Proteomes" id="UP000027265">
    <property type="component" value="Unassembled WGS sequence"/>
</dbReference>
<name>A0A067P3B4_9AGAM</name>
<proteinExistence type="predicted"/>
<dbReference type="HOGENOM" id="CLU_1360595_0_0_1"/>
<feature type="region of interest" description="Disordered" evidence="1">
    <location>
        <begin position="160"/>
        <end position="189"/>
    </location>
</feature>
<organism evidence="2 3">
    <name type="scientific">Jaapia argillacea MUCL 33604</name>
    <dbReference type="NCBI Taxonomy" id="933084"/>
    <lineage>
        <taxon>Eukaryota</taxon>
        <taxon>Fungi</taxon>
        <taxon>Dikarya</taxon>
        <taxon>Basidiomycota</taxon>
        <taxon>Agaricomycotina</taxon>
        <taxon>Agaricomycetes</taxon>
        <taxon>Agaricomycetidae</taxon>
        <taxon>Jaapiales</taxon>
        <taxon>Jaapiaceae</taxon>
        <taxon>Jaapia</taxon>
    </lineage>
</organism>
<gene>
    <name evidence="2" type="ORF">JAAARDRAFT_661581</name>
</gene>
<evidence type="ECO:0000313" key="2">
    <source>
        <dbReference type="EMBL" id="KDQ49274.1"/>
    </source>
</evidence>
<feature type="compositionally biased region" description="Polar residues" evidence="1">
    <location>
        <begin position="172"/>
        <end position="189"/>
    </location>
</feature>
<dbReference type="InParanoid" id="A0A067P3B4"/>
<keyword evidence="3" id="KW-1185">Reference proteome</keyword>
<evidence type="ECO:0000256" key="1">
    <source>
        <dbReference type="SAM" id="MobiDB-lite"/>
    </source>
</evidence>
<reference evidence="3" key="1">
    <citation type="journal article" date="2014" name="Proc. Natl. Acad. Sci. U.S.A.">
        <title>Extensive sampling of basidiomycete genomes demonstrates inadequacy of the white-rot/brown-rot paradigm for wood decay fungi.</title>
        <authorList>
            <person name="Riley R."/>
            <person name="Salamov A.A."/>
            <person name="Brown D.W."/>
            <person name="Nagy L.G."/>
            <person name="Floudas D."/>
            <person name="Held B.W."/>
            <person name="Levasseur A."/>
            <person name="Lombard V."/>
            <person name="Morin E."/>
            <person name="Otillar R."/>
            <person name="Lindquist E.A."/>
            <person name="Sun H."/>
            <person name="LaButti K.M."/>
            <person name="Schmutz J."/>
            <person name="Jabbour D."/>
            <person name="Luo H."/>
            <person name="Baker S.E."/>
            <person name="Pisabarro A.G."/>
            <person name="Walton J.D."/>
            <person name="Blanchette R.A."/>
            <person name="Henrissat B."/>
            <person name="Martin F."/>
            <person name="Cullen D."/>
            <person name="Hibbett D.S."/>
            <person name="Grigoriev I.V."/>
        </authorList>
    </citation>
    <scope>NUCLEOTIDE SEQUENCE [LARGE SCALE GENOMIC DNA]</scope>
    <source>
        <strain evidence="3">MUCL 33604</strain>
    </source>
</reference>